<comment type="caution">
    <text evidence="10">The sequence shown here is derived from an EMBL/GenBank/DDBJ whole genome shotgun (WGS) entry which is preliminary data.</text>
</comment>
<dbReference type="InterPro" id="IPR000719">
    <property type="entry name" value="Prot_kinase_dom"/>
</dbReference>
<dbReference type="PANTHER" id="PTHR44329">
    <property type="entry name" value="SERINE/THREONINE-PROTEIN KINASE TNNI3K-RELATED"/>
    <property type="match status" value="1"/>
</dbReference>
<gene>
    <name evidence="10" type="ORF">COHA_008676</name>
</gene>
<evidence type="ECO:0000256" key="1">
    <source>
        <dbReference type="ARBA" id="ARBA00022527"/>
    </source>
</evidence>
<dbReference type="EMBL" id="JADXDR010000151">
    <property type="protein sequence ID" value="KAI7837485.1"/>
    <property type="molecule type" value="Genomic_DNA"/>
</dbReference>
<dbReference type="SMART" id="SM00185">
    <property type="entry name" value="ARM"/>
    <property type="match status" value="4"/>
</dbReference>
<keyword evidence="11" id="KW-1185">Reference proteome</keyword>
<sequence>MEAQCELATVLCALAAGSEASRATIVAAGAVPALVQLLGHGSGNVQEQAAGALCRLAYDSEAGRAALVAAGAAQPLVQLLSHSSSALQERAASALANLTAGCASSKAAALDAGAAPAMVQLLSHSSGGLQERAAAVLANLAAGGEATKAALVAAGAVQALQQLLARGSGSSGSGGSGGSSGSGGVHGAAASALRHLAGGSEGKPPSNQPVTPTALEAQPIAGSGGNECKASALGSGPSAPPATASLLALLLAQPAQRSAPVGLAVLDNAAEVQAADSSGSSGGATPLPSFARGLTCRFVPYKDLKLLRPLGSGSFGQVLLATLEETPVAAKVLVKLKDSPRGFEIEGSLTERQLEKLQRECSLLASISHPNIVQVEYCSNGSLLDVLQEARTSPQRAALLTWQRRLGLALGAARGILHMHNRGIAHRDLKSPNLLVTSGWHAKVADFGFSKLLDGDLHGVLSSTMENINPKWQASLWGDDDACAAQREAPEVLRGEDGTSPKATFGSDAYAFGVILWEVRCCDWSPSLRGNAAVALTSVVPMRTLVRSSRLALPPRFFHEQLMTWTVPWGRANPHYVVHVKSNGGHLEIPSTPESLAQLPGSDTDKAAFQRLAPRYTRLIKQCWAANHCDRPDFASIAQQLKEMLVALQ</sequence>
<evidence type="ECO:0000256" key="5">
    <source>
        <dbReference type="ARBA" id="ARBA00022840"/>
    </source>
</evidence>
<protein>
    <recommendedName>
        <fullName evidence="9">Protein kinase domain-containing protein</fullName>
    </recommendedName>
</protein>
<dbReference type="Pfam" id="PF00514">
    <property type="entry name" value="Arm"/>
    <property type="match status" value="3"/>
</dbReference>
<dbReference type="AlphaFoldDB" id="A0AAD5H296"/>
<evidence type="ECO:0000256" key="7">
    <source>
        <dbReference type="PROSITE-ProRule" id="PRU10141"/>
    </source>
</evidence>
<feature type="repeat" description="ARM" evidence="6">
    <location>
        <begin position="29"/>
        <end position="71"/>
    </location>
</feature>
<name>A0AAD5H296_9CHLO</name>
<evidence type="ECO:0000256" key="2">
    <source>
        <dbReference type="ARBA" id="ARBA00022679"/>
    </source>
</evidence>
<organism evidence="10 11">
    <name type="scientific">Chlorella ohadii</name>
    <dbReference type="NCBI Taxonomy" id="2649997"/>
    <lineage>
        <taxon>Eukaryota</taxon>
        <taxon>Viridiplantae</taxon>
        <taxon>Chlorophyta</taxon>
        <taxon>core chlorophytes</taxon>
        <taxon>Trebouxiophyceae</taxon>
        <taxon>Chlorellales</taxon>
        <taxon>Chlorellaceae</taxon>
        <taxon>Chlorella clade</taxon>
        <taxon>Chlorella</taxon>
    </lineage>
</organism>
<reference evidence="10" key="1">
    <citation type="submission" date="2020-11" db="EMBL/GenBank/DDBJ databases">
        <title>Chlorella ohadii genome sequencing and assembly.</title>
        <authorList>
            <person name="Murik O."/>
            <person name="Treves H."/>
            <person name="Kedem I."/>
            <person name="Shotland Y."/>
            <person name="Kaplan A."/>
        </authorList>
    </citation>
    <scope>NUCLEOTIDE SEQUENCE</scope>
    <source>
        <strain evidence="10">1</strain>
    </source>
</reference>
<evidence type="ECO:0000313" key="10">
    <source>
        <dbReference type="EMBL" id="KAI7837485.1"/>
    </source>
</evidence>
<dbReference type="Pfam" id="PF07714">
    <property type="entry name" value="PK_Tyr_Ser-Thr"/>
    <property type="match status" value="1"/>
</dbReference>
<dbReference type="InterPro" id="IPR011989">
    <property type="entry name" value="ARM-like"/>
</dbReference>
<feature type="repeat" description="ARM" evidence="6">
    <location>
        <begin position="113"/>
        <end position="155"/>
    </location>
</feature>
<evidence type="ECO:0000259" key="9">
    <source>
        <dbReference type="PROSITE" id="PS50011"/>
    </source>
</evidence>
<feature type="binding site" evidence="7">
    <location>
        <position position="331"/>
    </location>
    <ligand>
        <name>ATP</name>
        <dbReference type="ChEBI" id="CHEBI:30616"/>
    </ligand>
</feature>
<dbReference type="InterPro" id="IPR008271">
    <property type="entry name" value="Ser/Thr_kinase_AS"/>
</dbReference>
<feature type="region of interest" description="Disordered" evidence="8">
    <location>
        <begin position="168"/>
        <end position="187"/>
    </location>
</feature>
<dbReference type="Gene3D" id="1.25.10.10">
    <property type="entry name" value="Leucine-rich Repeat Variant"/>
    <property type="match status" value="2"/>
</dbReference>
<dbReference type="InterPro" id="IPR016024">
    <property type="entry name" value="ARM-type_fold"/>
</dbReference>
<keyword evidence="3 7" id="KW-0547">Nucleotide-binding</keyword>
<dbReference type="GO" id="GO:0005524">
    <property type="term" value="F:ATP binding"/>
    <property type="evidence" value="ECO:0007669"/>
    <property type="project" value="UniProtKB-UniRule"/>
</dbReference>
<dbReference type="InterPro" id="IPR001245">
    <property type="entry name" value="Ser-Thr/Tyr_kinase_cat_dom"/>
</dbReference>
<feature type="domain" description="Protein kinase" evidence="9">
    <location>
        <begin position="304"/>
        <end position="645"/>
    </location>
</feature>
<dbReference type="GO" id="GO:0004674">
    <property type="term" value="F:protein serine/threonine kinase activity"/>
    <property type="evidence" value="ECO:0007669"/>
    <property type="project" value="UniProtKB-KW"/>
</dbReference>
<keyword evidence="2" id="KW-0808">Transferase</keyword>
<dbReference type="PROSITE" id="PS50176">
    <property type="entry name" value="ARM_REPEAT"/>
    <property type="match status" value="3"/>
</dbReference>
<dbReference type="PROSITE" id="PS00108">
    <property type="entry name" value="PROTEIN_KINASE_ST"/>
    <property type="match status" value="1"/>
</dbReference>
<dbReference type="InterPro" id="IPR051681">
    <property type="entry name" value="Ser/Thr_Kinases-Pseudokinases"/>
</dbReference>
<feature type="region of interest" description="Disordered" evidence="8">
    <location>
        <begin position="196"/>
        <end position="236"/>
    </location>
</feature>
<evidence type="ECO:0000256" key="4">
    <source>
        <dbReference type="ARBA" id="ARBA00022777"/>
    </source>
</evidence>
<dbReference type="SMART" id="SM00220">
    <property type="entry name" value="S_TKc"/>
    <property type="match status" value="1"/>
</dbReference>
<feature type="repeat" description="ARM" evidence="6">
    <location>
        <begin position="71"/>
        <end position="113"/>
    </location>
</feature>
<dbReference type="InterPro" id="IPR017441">
    <property type="entry name" value="Protein_kinase_ATP_BS"/>
</dbReference>
<keyword evidence="1" id="KW-0723">Serine/threonine-protein kinase</keyword>
<accession>A0AAD5H296</accession>
<evidence type="ECO:0000256" key="6">
    <source>
        <dbReference type="PROSITE-ProRule" id="PRU00259"/>
    </source>
</evidence>
<dbReference type="InterPro" id="IPR000225">
    <property type="entry name" value="Armadillo"/>
</dbReference>
<evidence type="ECO:0000313" key="11">
    <source>
        <dbReference type="Proteomes" id="UP001205105"/>
    </source>
</evidence>
<evidence type="ECO:0000256" key="8">
    <source>
        <dbReference type="SAM" id="MobiDB-lite"/>
    </source>
</evidence>
<keyword evidence="5 7" id="KW-0067">ATP-binding</keyword>
<dbReference type="PROSITE" id="PS00107">
    <property type="entry name" value="PROTEIN_KINASE_ATP"/>
    <property type="match status" value="1"/>
</dbReference>
<proteinExistence type="predicted"/>
<dbReference type="PROSITE" id="PS50011">
    <property type="entry name" value="PROTEIN_KINASE_DOM"/>
    <property type="match status" value="1"/>
</dbReference>
<dbReference type="Proteomes" id="UP001205105">
    <property type="component" value="Unassembled WGS sequence"/>
</dbReference>
<dbReference type="SUPFAM" id="SSF56112">
    <property type="entry name" value="Protein kinase-like (PK-like)"/>
    <property type="match status" value="1"/>
</dbReference>
<dbReference type="Gene3D" id="1.10.510.10">
    <property type="entry name" value="Transferase(Phosphotransferase) domain 1"/>
    <property type="match status" value="1"/>
</dbReference>
<dbReference type="Gene3D" id="3.30.200.20">
    <property type="entry name" value="Phosphorylase Kinase, domain 1"/>
    <property type="match status" value="1"/>
</dbReference>
<dbReference type="SUPFAM" id="SSF48371">
    <property type="entry name" value="ARM repeat"/>
    <property type="match status" value="1"/>
</dbReference>
<dbReference type="InterPro" id="IPR011009">
    <property type="entry name" value="Kinase-like_dom_sf"/>
</dbReference>
<keyword evidence="4" id="KW-0418">Kinase</keyword>
<dbReference type="PANTHER" id="PTHR44329:SF298">
    <property type="entry name" value="MIXED LINEAGE KINASE DOMAIN-LIKE PROTEIN"/>
    <property type="match status" value="1"/>
</dbReference>
<evidence type="ECO:0000256" key="3">
    <source>
        <dbReference type="ARBA" id="ARBA00022741"/>
    </source>
</evidence>
<feature type="compositionally biased region" description="Gly residues" evidence="8">
    <location>
        <begin position="169"/>
        <end position="186"/>
    </location>
</feature>